<dbReference type="InterPro" id="IPR022644">
    <property type="entry name" value="De-COase2_N"/>
</dbReference>
<keyword evidence="3" id="KW-1185">Reference proteome</keyword>
<dbReference type="InterPro" id="IPR029066">
    <property type="entry name" value="PLP-binding_barrel"/>
</dbReference>
<sequence>MKGFIDDANYSIGLLDEGTNLGNAIDNYVYEHTLTGKSAFFCGRSWEDCEETQLVAECGGPDKQNGMALVQELGVSPENIIYISPRKQVSQIKYTARVGVNIMTCDSEIELKKIARNHRNVKILLHIATEDNIGGEDGNMKFSTTLKNCRHLLECAKELDVQIIGVKFHVSSAFKESQVYVHALSDDRCVFDMAGEFGFTMNMLDIGGGFTGTEFQLEEVNHIISPLLGIYFPEGTGIKIISEPGSYFVSSAFTLAVNIIAKKVVENHKFSPGVEKSGSDEPVFVYYINDGVYGSFKYKEDEPLFTSSLWGPTCEELDQIVESCLLPEPDVGDWLIFDNMGADSFHEPSAFNDVQRPAIYYMMSFSDWYEMQDAGITSDTMMKNFFFAPSCIQLSQEDSFSMEA</sequence>
<dbReference type="GO" id="GO:0005737">
    <property type="term" value="C:cytoplasm"/>
    <property type="evidence" value="ECO:0007669"/>
    <property type="project" value="TreeGrafter"/>
</dbReference>
<feature type="domain" description="Orn/DAP/Arg decarboxylase 2 N-terminal" evidence="1">
    <location>
        <begin position="65"/>
        <end position="250"/>
    </location>
</feature>
<dbReference type="Ensembl" id="ENSJJAT00000023010.1">
    <property type="protein sequence ID" value="ENSJJAP00000016498.1"/>
    <property type="gene ID" value="ENSJJAG00000018330.1"/>
</dbReference>
<dbReference type="InterPro" id="IPR009006">
    <property type="entry name" value="Ala_racemase/Decarboxylase_C"/>
</dbReference>
<dbReference type="SUPFAM" id="SSF51419">
    <property type="entry name" value="PLP-binding barrel"/>
    <property type="match status" value="1"/>
</dbReference>
<evidence type="ECO:0000313" key="3">
    <source>
        <dbReference type="Proteomes" id="UP000694385"/>
    </source>
</evidence>
<dbReference type="Gene3D" id="2.40.37.10">
    <property type="entry name" value="Lyase, Ornithine Decarboxylase, Chain A, domain 1"/>
    <property type="match status" value="1"/>
</dbReference>
<dbReference type="OMA" id="CEHEETA"/>
<protein>
    <recommendedName>
        <fullName evidence="1">Orn/DAP/Arg decarboxylase 2 N-terminal domain-containing protein</fullName>
    </recommendedName>
</protein>
<dbReference type="InterPro" id="IPR002433">
    <property type="entry name" value="Orn_de-COase"/>
</dbReference>
<dbReference type="Gene3D" id="3.20.20.10">
    <property type="entry name" value="Alanine racemase"/>
    <property type="match status" value="1"/>
</dbReference>
<dbReference type="GO" id="GO:1902269">
    <property type="term" value="P:positive regulation of polyamine transmembrane transport"/>
    <property type="evidence" value="ECO:0007669"/>
    <property type="project" value="TreeGrafter"/>
</dbReference>
<dbReference type="GO" id="GO:0042978">
    <property type="term" value="F:ornithine decarboxylase activator activity"/>
    <property type="evidence" value="ECO:0007669"/>
    <property type="project" value="TreeGrafter"/>
</dbReference>
<dbReference type="Pfam" id="PF02784">
    <property type="entry name" value="Orn_Arg_deC_N"/>
    <property type="match status" value="1"/>
</dbReference>
<organism evidence="2 3">
    <name type="scientific">Jaculus jaculus</name>
    <name type="common">Lesser Egyptian jerboa</name>
    <dbReference type="NCBI Taxonomy" id="51337"/>
    <lineage>
        <taxon>Eukaryota</taxon>
        <taxon>Metazoa</taxon>
        <taxon>Chordata</taxon>
        <taxon>Craniata</taxon>
        <taxon>Vertebrata</taxon>
        <taxon>Euteleostomi</taxon>
        <taxon>Mammalia</taxon>
        <taxon>Eutheria</taxon>
        <taxon>Euarchontoglires</taxon>
        <taxon>Glires</taxon>
        <taxon>Rodentia</taxon>
        <taxon>Myomorpha</taxon>
        <taxon>Dipodoidea</taxon>
        <taxon>Dipodidae</taxon>
        <taxon>Dipodinae</taxon>
        <taxon>Jaculus</taxon>
    </lineage>
</organism>
<dbReference type="GO" id="GO:0033387">
    <property type="term" value="P:putrescine biosynthetic process from arginine, via ornithine"/>
    <property type="evidence" value="ECO:0007669"/>
    <property type="project" value="TreeGrafter"/>
</dbReference>
<dbReference type="GO" id="GO:0042177">
    <property type="term" value="P:negative regulation of protein catabolic process"/>
    <property type="evidence" value="ECO:0007669"/>
    <property type="project" value="TreeGrafter"/>
</dbReference>
<reference evidence="2" key="2">
    <citation type="submission" date="2025-09" db="UniProtKB">
        <authorList>
            <consortium name="Ensembl"/>
        </authorList>
    </citation>
    <scope>IDENTIFICATION</scope>
</reference>
<dbReference type="Proteomes" id="UP000694385">
    <property type="component" value="Unassembled WGS sequence"/>
</dbReference>
<name>A0A8C5P1Q2_JACJA</name>
<accession>A0A8C5P1Q2</accession>
<dbReference type="PROSITE" id="PS00879">
    <property type="entry name" value="ODR_DC_2_2"/>
    <property type="match status" value="1"/>
</dbReference>
<proteinExistence type="predicted"/>
<dbReference type="InterPro" id="IPR000183">
    <property type="entry name" value="Orn/DAP/Arg_de-COase"/>
</dbReference>
<dbReference type="AlphaFoldDB" id="A0A8C5P1Q2"/>
<dbReference type="PANTHER" id="PTHR11482">
    <property type="entry name" value="ARGININE/DIAMINOPIMELATE/ORNITHINE DECARBOXYLASE"/>
    <property type="match status" value="1"/>
</dbReference>
<evidence type="ECO:0000313" key="2">
    <source>
        <dbReference type="Ensembl" id="ENSJJAP00000016498.1"/>
    </source>
</evidence>
<dbReference type="GO" id="GO:0004586">
    <property type="term" value="F:ornithine decarboxylase activity"/>
    <property type="evidence" value="ECO:0007669"/>
    <property type="project" value="TreeGrafter"/>
</dbReference>
<dbReference type="InterPro" id="IPR022657">
    <property type="entry name" value="De-COase2_CS"/>
</dbReference>
<reference evidence="2" key="1">
    <citation type="submission" date="2025-08" db="UniProtKB">
        <authorList>
            <consortium name="Ensembl"/>
        </authorList>
    </citation>
    <scope>IDENTIFICATION</scope>
</reference>
<dbReference type="PANTHER" id="PTHR11482:SF7">
    <property type="entry name" value="ANTIZYME INHIBITOR 1"/>
    <property type="match status" value="1"/>
</dbReference>
<dbReference type="GeneTree" id="ENSGT00950000182995"/>
<evidence type="ECO:0000259" key="1">
    <source>
        <dbReference type="Pfam" id="PF02784"/>
    </source>
</evidence>
<dbReference type="PRINTS" id="PR01182">
    <property type="entry name" value="ORNDCRBXLASE"/>
</dbReference>
<dbReference type="SUPFAM" id="SSF50621">
    <property type="entry name" value="Alanine racemase C-terminal domain-like"/>
    <property type="match status" value="1"/>
</dbReference>
<dbReference type="PRINTS" id="PR01179">
    <property type="entry name" value="ODADCRBXLASE"/>
</dbReference>